<proteinExistence type="predicted"/>
<dbReference type="EMBL" id="UINC01066269">
    <property type="protein sequence ID" value="SVB96797.1"/>
    <property type="molecule type" value="Genomic_DNA"/>
</dbReference>
<sequence length="210" mass="23822">VVLIITLLATTYSAVAKKKKPKDCTYCNKYEKLKDWPLEERPEAYIYEEIDYPEGMFLPTSVTSKARQGEAGGKVYARFVKKKGSLNKYQHLMIRDMAYFEALFNEMLADKKASVETLEGLKKGREAMRMSLQISPKAKASEAVVKFWATGKMLKKAWKLNKKKKKKKAKVDPEIAERAAVLANLKKQIAVAKVNAQRAATIEAQNQIEK</sequence>
<reference evidence="1" key="1">
    <citation type="submission" date="2018-05" db="EMBL/GenBank/DDBJ databases">
        <authorList>
            <person name="Lanie J.A."/>
            <person name="Ng W.-L."/>
            <person name="Kazmierczak K.M."/>
            <person name="Andrzejewski T.M."/>
            <person name="Davidsen T.M."/>
            <person name="Wayne K.J."/>
            <person name="Tettelin H."/>
            <person name="Glass J.I."/>
            <person name="Rusch D."/>
            <person name="Podicherti R."/>
            <person name="Tsui H.-C.T."/>
            <person name="Winkler M.E."/>
        </authorList>
    </citation>
    <scope>NUCLEOTIDE SEQUENCE</scope>
</reference>
<protein>
    <submittedName>
        <fullName evidence="1">Uncharacterized protein</fullName>
    </submittedName>
</protein>
<dbReference type="AlphaFoldDB" id="A0A382IC23"/>
<feature type="non-terminal residue" evidence="1">
    <location>
        <position position="1"/>
    </location>
</feature>
<accession>A0A382IC23</accession>
<name>A0A382IC23_9ZZZZ</name>
<organism evidence="1">
    <name type="scientific">marine metagenome</name>
    <dbReference type="NCBI Taxonomy" id="408172"/>
    <lineage>
        <taxon>unclassified sequences</taxon>
        <taxon>metagenomes</taxon>
        <taxon>ecological metagenomes</taxon>
    </lineage>
</organism>
<gene>
    <name evidence="1" type="ORF">METZ01_LOCUS249651</name>
</gene>
<evidence type="ECO:0000313" key="1">
    <source>
        <dbReference type="EMBL" id="SVB96797.1"/>
    </source>
</evidence>